<evidence type="ECO:0000256" key="7">
    <source>
        <dbReference type="ARBA" id="ARBA00023237"/>
    </source>
</evidence>
<dbReference type="EMBL" id="DS113291">
    <property type="protein sequence ID" value="EAY13075.1"/>
    <property type="molecule type" value="Genomic_DNA"/>
</dbReference>
<reference evidence="10" key="1">
    <citation type="submission" date="2006-10" db="EMBL/GenBank/DDBJ databases">
        <authorList>
            <person name="Amadeo P."/>
            <person name="Zhao Q."/>
            <person name="Wortman J."/>
            <person name="Fraser-Liggett C."/>
            <person name="Carlton J."/>
        </authorList>
    </citation>
    <scope>NUCLEOTIDE SEQUENCE</scope>
    <source>
        <strain evidence="10">G3</strain>
    </source>
</reference>
<keyword evidence="7" id="KW-0998">Cell outer membrane</keyword>
<comment type="subcellular location">
    <subcellularLocation>
        <location evidence="1">Cell envelope</location>
    </subcellularLocation>
    <subcellularLocation>
        <location evidence="2">Cell outer membrane</location>
    </subcellularLocation>
    <subcellularLocation>
        <location evidence="3">Secreted</location>
    </subcellularLocation>
</comment>
<evidence type="ECO:0000256" key="9">
    <source>
        <dbReference type="SAM" id="Phobius"/>
    </source>
</evidence>
<dbReference type="InterPro" id="IPR003368">
    <property type="entry name" value="POMP_repeat"/>
</dbReference>
<dbReference type="OrthoDB" id="10691839at2759"/>
<dbReference type="NCBIfam" id="TIGR01376">
    <property type="entry name" value="POMP_repeat"/>
    <property type="match status" value="1"/>
</dbReference>
<name>A2E2P7_TRIV3</name>
<dbReference type="InParanoid" id="A2E2P7"/>
<evidence type="ECO:0000313" key="11">
    <source>
        <dbReference type="Proteomes" id="UP000001542"/>
    </source>
</evidence>
<accession>A2E2P7</accession>
<dbReference type="PANTHER" id="PTHR46155:SF1">
    <property type="entry name" value="BIFUNCTIONAL INHIBITOR_LIPID-TRANSFER PROTEIN_SEED STORAGE 2S ALBUMIN SUPERFAMILY PROTEIN"/>
    <property type="match status" value="1"/>
</dbReference>
<evidence type="ECO:0000256" key="8">
    <source>
        <dbReference type="SAM" id="MobiDB-lite"/>
    </source>
</evidence>
<proteinExistence type="predicted"/>
<dbReference type="RefSeq" id="XP_001325298.1">
    <property type="nucleotide sequence ID" value="XM_001325263.1"/>
</dbReference>
<reference evidence="10" key="2">
    <citation type="journal article" date="2007" name="Science">
        <title>Draft genome sequence of the sexually transmitted pathogen Trichomonas vaginalis.</title>
        <authorList>
            <person name="Carlton J.M."/>
            <person name="Hirt R.P."/>
            <person name="Silva J.C."/>
            <person name="Delcher A.L."/>
            <person name="Schatz M."/>
            <person name="Zhao Q."/>
            <person name="Wortman J.R."/>
            <person name="Bidwell S.L."/>
            <person name="Alsmark U.C.M."/>
            <person name="Besteiro S."/>
            <person name="Sicheritz-Ponten T."/>
            <person name="Noel C.J."/>
            <person name="Dacks J.B."/>
            <person name="Foster P.G."/>
            <person name="Simillion C."/>
            <person name="Van de Peer Y."/>
            <person name="Miranda-Saavedra D."/>
            <person name="Barton G.J."/>
            <person name="Westrop G.D."/>
            <person name="Mueller S."/>
            <person name="Dessi D."/>
            <person name="Fiori P.L."/>
            <person name="Ren Q."/>
            <person name="Paulsen I."/>
            <person name="Zhang H."/>
            <person name="Bastida-Corcuera F.D."/>
            <person name="Simoes-Barbosa A."/>
            <person name="Brown M.T."/>
            <person name="Hayes R.D."/>
            <person name="Mukherjee M."/>
            <person name="Okumura C.Y."/>
            <person name="Schneider R."/>
            <person name="Smith A.J."/>
            <person name="Vanacova S."/>
            <person name="Villalvazo M."/>
            <person name="Haas B.J."/>
            <person name="Pertea M."/>
            <person name="Feldblyum T.V."/>
            <person name="Utterback T.R."/>
            <person name="Shu C.L."/>
            <person name="Osoegawa K."/>
            <person name="de Jong P.J."/>
            <person name="Hrdy I."/>
            <person name="Horvathova L."/>
            <person name="Zubacova Z."/>
            <person name="Dolezal P."/>
            <person name="Malik S.B."/>
            <person name="Logsdon J.M. Jr."/>
            <person name="Henze K."/>
            <person name="Gupta A."/>
            <person name="Wang C.C."/>
            <person name="Dunne R.L."/>
            <person name="Upcroft J.A."/>
            <person name="Upcroft P."/>
            <person name="White O."/>
            <person name="Salzberg S.L."/>
            <person name="Tang P."/>
            <person name="Chiu C.-H."/>
            <person name="Lee Y.-S."/>
            <person name="Embley T.M."/>
            <person name="Coombs G.H."/>
            <person name="Mottram J.C."/>
            <person name="Tachezy J."/>
            <person name="Fraser-Liggett C.M."/>
            <person name="Johnson P.J."/>
        </authorList>
    </citation>
    <scope>NUCLEOTIDE SEQUENCE [LARGE SCALE GENOMIC DNA]</scope>
    <source>
        <strain evidence="10">G3</strain>
    </source>
</reference>
<feature type="region of interest" description="Disordered" evidence="8">
    <location>
        <begin position="358"/>
        <end position="388"/>
    </location>
</feature>
<dbReference type="Pfam" id="PF02415">
    <property type="entry name" value="Chlam_PMP"/>
    <property type="match status" value="1"/>
</dbReference>
<keyword evidence="11" id="KW-1185">Reference proteome</keyword>
<feature type="transmembrane region" description="Helical" evidence="9">
    <location>
        <begin position="529"/>
        <end position="553"/>
    </location>
</feature>
<evidence type="ECO:0000256" key="6">
    <source>
        <dbReference type="ARBA" id="ARBA00023136"/>
    </source>
</evidence>
<keyword evidence="5" id="KW-0732">Signal</keyword>
<keyword evidence="9" id="KW-1133">Transmembrane helix</keyword>
<evidence type="ECO:0000256" key="5">
    <source>
        <dbReference type="ARBA" id="ARBA00022729"/>
    </source>
</evidence>
<dbReference type="VEuPathDB" id="TrichDB:TVAGG3_0166370"/>
<evidence type="ECO:0000313" key="10">
    <source>
        <dbReference type="EMBL" id="EAY13075.1"/>
    </source>
</evidence>
<evidence type="ECO:0000256" key="2">
    <source>
        <dbReference type="ARBA" id="ARBA00004442"/>
    </source>
</evidence>
<dbReference type="InterPro" id="IPR011050">
    <property type="entry name" value="Pectin_lyase_fold/virulence"/>
</dbReference>
<protein>
    <submittedName>
        <fullName evidence="10">Polymorphic outer membrane protein, putative</fullName>
    </submittedName>
</protein>
<keyword evidence="4" id="KW-0964">Secreted</keyword>
<organism evidence="10 11">
    <name type="scientific">Trichomonas vaginalis (strain ATCC PRA-98 / G3)</name>
    <dbReference type="NCBI Taxonomy" id="412133"/>
    <lineage>
        <taxon>Eukaryota</taxon>
        <taxon>Metamonada</taxon>
        <taxon>Parabasalia</taxon>
        <taxon>Trichomonadida</taxon>
        <taxon>Trichomonadidae</taxon>
        <taxon>Trichomonas</taxon>
    </lineage>
</organism>
<keyword evidence="9" id="KW-0812">Transmembrane</keyword>
<keyword evidence="6 9" id="KW-0472">Membrane</keyword>
<feature type="compositionally biased region" description="Polar residues" evidence="8">
    <location>
        <begin position="358"/>
        <end position="375"/>
    </location>
</feature>
<evidence type="ECO:0000256" key="4">
    <source>
        <dbReference type="ARBA" id="ARBA00022525"/>
    </source>
</evidence>
<evidence type="ECO:0000256" key="1">
    <source>
        <dbReference type="ARBA" id="ARBA00004196"/>
    </source>
</evidence>
<evidence type="ECO:0000256" key="3">
    <source>
        <dbReference type="ARBA" id="ARBA00004613"/>
    </source>
</evidence>
<dbReference type="AlphaFoldDB" id="A2E2P7"/>
<dbReference type="GO" id="GO:0005576">
    <property type="term" value="C:extracellular region"/>
    <property type="evidence" value="ECO:0007669"/>
    <property type="project" value="UniProtKB-SubCell"/>
</dbReference>
<dbReference type="KEGG" id="tva:4771048"/>
<dbReference type="SUPFAM" id="SSF51126">
    <property type="entry name" value="Pectin lyase-like"/>
    <property type="match status" value="1"/>
</dbReference>
<dbReference type="PANTHER" id="PTHR46155">
    <property type="entry name" value="BIFUNCTIONAL INHIBITOR/LIPID-TRANSFER PROTEIN/SEED STORAGE 2S ALBUMIN SUPERFAMILY PROTEIN"/>
    <property type="match status" value="1"/>
</dbReference>
<dbReference type="VEuPathDB" id="TrichDB:TVAG_212570"/>
<gene>
    <name evidence="10" type="ORF">TVAG_212570</name>
</gene>
<dbReference type="Proteomes" id="UP000001542">
    <property type="component" value="Unassembled WGS sequence"/>
</dbReference>
<sequence>MLLYFVISAHAAGGHVQVQGPAFQTNILQKDQNISKFLEYFNRDVEISGGFSSSFRSNEYFHCTITLKKATFTGNYAFGSSISSASGGALYASHSQISTTTTTGDNSTFANNEASIGGGICFIACKAYFKETLFTGNMAHKFGGAFYFQGISEESNIDISQQYLKLDACQFTRNTAHDVGGALCFSNAAHSQIDGTTFDGNKAELGGGAIYCMQTELLIKGGHFKTNTVDVTRRNTDFDVRLESNTLNRKYNTKSTGFSRFSARGGGAILFTSIEPESTLRLETSGVCFKGNTVTSGDTFNPTNTNSGDNVLLDGDVTYFSNKDGMDVHKIARSARKLSIFYNYELLNGDLSGCTGEDNNSNSQTVHSFAKQSNTGDDRATSGIPDPTPYTYVATPITKLPLPTTESHITFPTTKLKVIPENVNPPSEPASPPTVATPVPPPPARTPIPIITPKPGQKGKETVTKIETYSNITTTKINTIVVSYDPDNRPYYITTEITGEFTIVTVVVIESTVNLAIEETPAPPKSNTMYIIIGVVAGIILLVAAALLIWFVVAKKKKEDEESNSTVEMVEETVTIAPTTSNTITNDNPLWTTSFVGDDDPFKKDFEEEGVEVFFDVKDVKELE</sequence>